<comment type="caution">
    <text evidence="2">The sequence shown here is derived from an EMBL/GenBank/DDBJ whole genome shotgun (WGS) entry which is preliminary data.</text>
</comment>
<evidence type="ECO:0000313" key="3">
    <source>
        <dbReference type="Proteomes" id="UP001217089"/>
    </source>
</evidence>
<feature type="region of interest" description="Disordered" evidence="1">
    <location>
        <begin position="126"/>
        <end position="157"/>
    </location>
</feature>
<keyword evidence="3" id="KW-1185">Reference proteome</keyword>
<feature type="compositionally biased region" description="Acidic residues" evidence="1">
    <location>
        <begin position="439"/>
        <end position="452"/>
    </location>
</feature>
<reference evidence="2 3" key="1">
    <citation type="submission" date="2022-12" db="EMBL/GenBank/DDBJ databases">
        <title>Chromosome-level genome of Tegillarca granosa.</title>
        <authorList>
            <person name="Kim J."/>
        </authorList>
    </citation>
    <scope>NUCLEOTIDE SEQUENCE [LARGE SCALE GENOMIC DNA]</scope>
    <source>
        <strain evidence="2">Teg-2019</strain>
        <tissue evidence="2">Adductor muscle</tissue>
    </source>
</reference>
<protein>
    <submittedName>
        <fullName evidence="2">Uncharacterized protein</fullName>
    </submittedName>
</protein>
<dbReference type="Proteomes" id="UP001217089">
    <property type="component" value="Unassembled WGS sequence"/>
</dbReference>
<name>A0ABQ9FG20_TEGGR</name>
<dbReference type="EMBL" id="JARBDR010000337">
    <property type="protein sequence ID" value="KAJ8315190.1"/>
    <property type="molecule type" value="Genomic_DNA"/>
</dbReference>
<sequence>MPAMRVQNPGVRLERNNNKMGSLKVRFSLTPSIKIYDKIAPPMDVKQMIKSATLYEPRQKPVAHTVLRHDRQHPVSLSIDDIYYLAERERLCYSAKSRRQAVQSAQSSTYKLEEFFSRPNTSASRYIHAHRRETMTPKSIRSEPLPSRVSSRLGGNDFDDDDLDYPINIAPSPVSRDCCEIIGPEMCQECIKSYRRQMDREKSEARFPSLRISEGNLTTTAILKRYMPDLTDAEIQDRVARGEIASSRLPVNPNNKLDNDDEYESGLVQRKRQFVVCRSKNSKKPNLLKFSAMFFTNIRDLNHRIVSGKADRSIGFLTVKPKSAKPSEGRSLFPVFVSERKIKPPNENKYKTYFDPPLLPRNRQKPEPPFFAGSDDQYEVPKRLPEKLEFIDARSNQRLRSSSVLSDAPVDDIFSQDDTQTEETGNHEILSEGMIPISEDTDPTSDDIDPISEDCNNISDE</sequence>
<evidence type="ECO:0000256" key="1">
    <source>
        <dbReference type="SAM" id="MobiDB-lite"/>
    </source>
</evidence>
<evidence type="ECO:0000313" key="2">
    <source>
        <dbReference type="EMBL" id="KAJ8315190.1"/>
    </source>
</evidence>
<proteinExistence type="predicted"/>
<accession>A0ABQ9FG20</accession>
<gene>
    <name evidence="2" type="ORF">KUTeg_007340</name>
</gene>
<organism evidence="2 3">
    <name type="scientific">Tegillarca granosa</name>
    <name type="common">Malaysian cockle</name>
    <name type="synonym">Anadara granosa</name>
    <dbReference type="NCBI Taxonomy" id="220873"/>
    <lineage>
        <taxon>Eukaryota</taxon>
        <taxon>Metazoa</taxon>
        <taxon>Spiralia</taxon>
        <taxon>Lophotrochozoa</taxon>
        <taxon>Mollusca</taxon>
        <taxon>Bivalvia</taxon>
        <taxon>Autobranchia</taxon>
        <taxon>Pteriomorphia</taxon>
        <taxon>Arcoida</taxon>
        <taxon>Arcoidea</taxon>
        <taxon>Arcidae</taxon>
        <taxon>Tegillarca</taxon>
    </lineage>
</organism>
<feature type="region of interest" description="Disordered" evidence="1">
    <location>
        <begin position="418"/>
        <end position="461"/>
    </location>
</feature>